<dbReference type="Gene3D" id="1.20.5.4820">
    <property type="match status" value="1"/>
</dbReference>
<name>A0A0M0JFT0_9EUKA</name>
<dbReference type="EMBL" id="JWZX01003003">
    <property type="protein sequence ID" value="KOO25227.1"/>
    <property type="molecule type" value="Genomic_DNA"/>
</dbReference>
<protein>
    <submittedName>
        <fullName evidence="10">Myosin-like protein</fullName>
    </submittedName>
</protein>
<dbReference type="InterPro" id="IPR011333">
    <property type="entry name" value="SKP1/BTB/POZ_sf"/>
</dbReference>
<dbReference type="SMART" id="SM00225">
    <property type="entry name" value="BTB"/>
    <property type="match status" value="1"/>
</dbReference>
<dbReference type="AlphaFoldDB" id="A0A0M0JFT0"/>
<evidence type="ECO:0000256" key="1">
    <source>
        <dbReference type="ARBA" id="ARBA00022741"/>
    </source>
</evidence>
<dbReference type="Gene3D" id="1.20.58.530">
    <property type="match status" value="1"/>
</dbReference>
<dbReference type="GO" id="GO:0005524">
    <property type="term" value="F:ATP binding"/>
    <property type="evidence" value="ECO:0007669"/>
    <property type="project" value="UniProtKB-UniRule"/>
</dbReference>
<evidence type="ECO:0000313" key="10">
    <source>
        <dbReference type="EMBL" id="KOO25227.1"/>
    </source>
</evidence>
<feature type="region of interest" description="Disordered" evidence="7">
    <location>
        <begin position="356"/>
        <end position="378"/>
    </location>
</feature>
<dbReference type="InterPro" id="IPR001609">
    <property type="entry name" value="Myosin_head_motor_dom-like"/>
</dbReference>
<evidence type="ECO:0000256" key="6">
    <source>
        <dbReference type="PROSITE-ProRule" id="PRU00782"/>
    </source>
</evidence>
<dbReference type="PRINTS" id="PR00193">
    <property type="entry name" value="MYOSINHEAVY"/>
</dbReference>
<dbReference type="Gene3D" id="3.30.710.10">
    <property type="entry name" value="Potassium Channel Kv1.1, Chain A"/>
    <property type="match status" value="1"/>
</dbReference>
<dbReference type="GO" id="GO:0051260">
    <property type="term" value="P:protein homooligomerization"/>
    <property type="evidence" value="ECO:0007669"/>
    <property type="project" value="InterPro"/>
</dbReference>
<keyword evidence="4 6" id="KW-0505">Motor protein</keyword>
<keyword evidence="2 6" id="KW-0067">ATP-binding</keyword>
<sequence length="1186" mass="127543">MTHGAEEVWIRDPVDSWVAGKVEAQVGNSTLKVLTAKGTTVTVDMAAAGGELLTCNPSLEADMTSLWHLHEPGVLHNLRGRFERLEPYTYVAHLLVAVNPLQPVAQPEMETVRAAPSLSVVAPHPYAVAESAYRALLLPQATSQSIVVSGESGAGKTESTKIVLRYLAWRAAAAASKASGSANLNERILQANPIAESLGNGKTQRNHNSSRFGKYIRLSFGRAGGRAATGGGAPLELLVGSIETYLLETSRVIRQLPSERNFHIFYEMLAGASAAQRTQWRVPTNGPMGFNVLSHSGCVSVPQHPDAQCFAELTHGLKCLGVPSEQQASLLACLAGVLHLGNLEFVASPSSPINKGLKNARRLSGGRRMSGGDAPRMDPSAVRIGARESADGAFATACALLGLEASALERGLTYRSMTMQRGADSETVHVVLDTDKCAAMREGLMKAIYSSLFEWAIAFINTQLSGTTSQDASAASAPFIGLLDIFGFESFATNSLEQLLINFANEKLQATFNLHVFAAEQELYVAEGIAWRAVAWPDNAGCIALIAHKERGVAPGLLHLLDEMCRLPKTTDAELAERLHSAHVGNAFFPKPDPRRLKDSFRILHYAGEVTYSVEGFLAKNNGSLSQDLVALCQSSSDPLLSQIFLEAEARAEQKAEAALAASTARVDASRAAKAQSASATAAGTPVPVPAPPPMAPPKTPLRPLTASGDNSPSKKGKGAAGPGGVGDVPVIPKLGLKSVRLEEPASGGGGNGSETTRARAASFNAAASATQTPRGPLQTPRGQKSFQSVGLTFVRQMGCLVSELDATRCNFIRCLKPNAQMAPRVFDNTYSLTQLRHTGLLQCCELLKHGYPTRIAYAEVAERYKPVLQQHCPQVLTLPWLRVSDVTLSNARLTSAVLYGFEVPKALYQLGATKAFFRAGGVSALDELRFCDMVARAPRLVERITRLVVLRRFRLALAHTRLGLALIQLHRSVQAQRRWAAARGHAKRVQYATELAKIQRLRREPPAATRLQSAAEAALEAARPATVGAVMSKGAKRFEMWVSLRVGLGGEEVGTFAGTQVFSVRSAALKAAGTHFRAFFTDAANVDANRDDDGHYLVRRSWKHFGAVLEYIRDGSCELPRGYTPSTYDNRPASSDEQELLEFVREAAFYGLQPLVRQASTRLLTLRYGSNEVMMAALRSKGLLA</sequence>
<feature type="region of interest" description="Disordered" evidence="7">
    <location>
        <begin position="676"/>
        <end position="732"/>
    </location>
</feature>
<dbReference type="Gene3D" id="3.40.850.10">
    <property type="entry name" value="Kinesin motor domain"/>
    <property type="match status" value="2"/>
</dbReference>
<feature type="compositionally biased region" description="Low complexity" evidence="7">
    <location>
        <begin position="676"/>
        <end position="686"/>
    </location>
</feature>
<evidence type="ECO:0000313" key="11">
    <source>
        <dbReference type="Proteomes" id="UP000037460"/>
    </source>
</evidence>
<dbReference type="PANTHER" id="PTHR13140">
    <property type="entry name" value="MYOSIN"/>
    <property type="match status" value="1"/>
</dbReference>
<dbReference type="PROSITE" id="PS51456">
    <property type="entry name" value="MYOSIN_MOTOR"/>
    <property type="match status" value="1"/>
</dbReference>
<dbReference type="GO" id="GO:0051015">
    <property type="term" value="F:actin filament binding"/>
    <property type="evidence" value="ECO:0007669"/>
    <property type="project" value="TreeGrafter"/>
</dbReference>
<dbReference type="SMART" id="SM00242">
    <property type="entry name" value="MYSc"/>
    <property type="match status" value="1"/>
</dbReference>
<dbReference type="SUPFAM" id="SSF54695">
    <property type="entry name" value="POZ domain"/>
    <property type="match status" value="1"/>
</dbReference>
<dbReference type="PROSITE" id="PS50097">
    <property type="entry name" value="BTB"/>
    <property type="match status" value="1"/>
</dbReference>
<evidence type="ECO:0000259" key="9">
    <source>
        <dbReference type="PROSITE" id="PS51456"/>
    </source>
</evidence>
<keyword evidence="11" id="KW-1185">Reference proteome</keyword>
<evidence type="ECO:0000256" key="5">
    <source>
        <dbReference type="ARBA" id="ARBA00023203"/>
    </source>
</evidence>
<keyword evidence="3 6" id="KW-0518">Myosin</keyword>
<gene>
    <name evidence="10" type="ORF">Ctob_010992</name>
</gene>
<dbReference type="InterPro" id="IPR003131">
    <property type="entry name" value="T1-type_BTB"/>
</dbReference>
<dbReference type="InterPro" id="IPR027417">
    <property type="entry name" value="P-loop_NTPase"/>
</dbReference>
<dbReference type="PANTHER" id="PTHR13140:SF845">
    <property type="entry name" value="MYOSIN-LIKE PROTEIN"/>
    <property type="match status" value="1"/>
</dbReference>
<feature type="region of interest" description="Disordered" evidence="7">
    <location>
        <begin position="765"/>
        <end position="784"/>
    </location>
</feature>
<feature type="domain" description="Myosin motor" evidence="9">
    <location>
        <begin position="58"/>
        <end position="931"/>
    </location>
</feature>
<accession>A0A0M0JFT0</accession>
<feature type="region of interest" description="Actin-binding" evidence="6">
    <location>
        <begin position="798"/>
        <end position="820"/>
    </location>
</feature>
<keyword evidence="1 6" id="KW-0547">Nucleotide-binding</keyword>
<feature type="binding site" evidence="6">
    <location>
        <begin position="150"/>
        <end position="157"/>
    </location>
    <ligand>
        <name>ATP</name>
        <dbReference type="ChEBI" id="CHEBI:30616"/>
    </ligand>
</feature>
<dbReference type="GO" id="GO:0000146">
    <property type="term" value="F:microfilament motor activity"/>
    <property type="evidence" value="ECO:0007669"/>
    <property type="project" value="TreeGrafter"/>
</dbReference>
<dbReference type="GO" id="GO:0005737">
    <property type="term" value="C:cytoplasm"/>
    <property type="evidence" value="ECO:0007669"/>
    <property type="project" value="TreeGrafter"/>
</dbReference>
<dbReference type="SUPFAM" id="SSF52540">
    <property type="entry name" value="P-loop containing nucleoside triphosphate hydrolases"/>
    <property type="match status" value="1"/>
</dbReference>
<dbReference type="CDD" id="cd00124">
    <property type="entry name" value="MYSc"/>
    <property type="match status" value="1"/>
</dbReference>
<dbReference type="InterPro" id="IPR036961">
    <property type="entry name" value="Kinesin_motor_dom_sf"/>
</dbReference>
<dbReference type="Proteomes" id="UP000037460">
    <property type="component" value="Unassembled WGS sequence"/>
</dbReference>
<comment type="caution">
    <text evidence="10">The sequence shown here is derived from an EMBL/GenBank/DDBJ whole genome shotgun (WGS) entry which is preliminary data.</text>
</comment>
<dbReference type="Gene3D" id="1.10.10.820">
    <property type="match status" value="1"/>
</dbReference>
<dbReference type="OrthoDB" id="6108017at2759"/>
<feature type="compositionally biased region" description="Pro residues" evidence="7">
    <location>
        <begin position="687"/>
        <end position="701"/>
    </location>
</feature>
<dbReference type="GO" id="GO:0016020">
    <property type="term" value="C:membrane"/>
    <property type="evidence" value="ECO:0007669"/>
    <property type="project" value="TreeGrafter"/>
</dbReference>
<evidence type="ECO:0000256" key="7">
    <source>
        <dbReference type="SAM" id="MobiDB-lite"/>
    </source>
</evidence>
<feature type="domain" description="BTB" evidence="8">
    <location>
        <begin position="1052"/>
        <end position="1122"/>
    </location>
</feature>
<comment type="similarity">
    <text evidence="6">Belongs to the TRAFAC class myosin-kinesin ATPase superfamily. Myosin family.</text>
</comment>
<reference evidence="11" key="1">
    <citation type="journal article" date="2015" name="PLoS Genet.">
        <title>Genome Sequence and Transcriptome Analyses of Chrysochromulina tobin: Metabolic Tools for Enhanced Algal Fitness in the Prominent Order Prymnesiales (Haptophyceae).</title>
        <authorList>
            <person name="Hovde B.T."/>
            <person name="Deodato C.R."/>
            <person name="Hunsperger H.M."/>
            <person name="Ryken S.A."/>
            <person name="Yost W."/>
            <person name="Jha R.K."/>
            <person name="Patterson J."/>
            <person name="Monnat R.J. Jr."/>
            <person name="Barlow S.B."/>
            <person name="Starkenburg S.R."/>
            <person name="Cattolico R.A."/>
        </authorList>
    </citation>
    <scope>NUCLEOTIDE SEQUENCE</scope>
    <source>
        <strain evidence="11">CCMP291</strain>
    </source>
</reference>
<dbReference type="GO" id="GO:0016459">
    <property type="term" value="C:myosin complex"/>
    <property type="evidence" value="ECO:0007669"/>
    <property type="project" value="UniProtKB-KW"/>
</dbReference>
<dbReference type="GO" id="GO:0007015">
    <property type="term" value="P:actin filament organization"/>
    <property type="evidence" value="ECO:0007669"/>
    <property type="project" value="TreeGrafter"/>
</dbReference>
<dbReference type="InterPro" id="IPR000210">
    <property type="entry name" value="BTB/POZ_dom"/>
</dbReference>
<evidence type="ECO:0000256" key="3">
    <source>
        <dbReference type="ARBA" id="ARBA00023123"/>
    </source>
</evidence>
<dbReference type="Gene3D" id="1.20.120.720">
    <property type="entry name" value="Myosin VI head, motor domain, U50 subdomain"/>
    <property type="match status" value="1"/>
</dbReference>
<evidence type="ECO:0000256" key="2">
    <source>
        <dbReference type="ARBA" id="ARBA00022840"/>
    </source>
</evidence>
<keyword evidence="5 6" id="KW-0009">Actin-binding</keyword>
<evidence type="ECO:0000259" key="8">
    <source>
        <dbReference type="PROSITE" id="PS50097"/>
    </source>
</evidence>
<dbReference type="Pfam" id="PF00063">
    <property type="entry name" value="Myosin_head"/>
    <property type="match status" value="3"/>
</dbReference>
<evidence type="ECO:0000256" key="4">
    <source>
        <dbReference type="ARBA" id="ARBA00023175"/>
    </source>
</evidence>
<proteinExistence type="inferred from homology"/>
<organism evidence="10 11">
    <name type="scientific">Chrysochromulina tobinii</name>
    <dbReference type="NCBI Taxonomy" id="1460289"/>
    <lineage>
        <taxon>Eukaryota</taxon>
        <taxon>Haptista</taxon>
        <taxon>Haptophyta</taxon>
        <taxon>Prymnesiophyceae</taxon>
        <taxon>Prymnesiales</taxon>
        <taxon>Chrysochromulinaceae</taxon>
        <taxon>Chrysochromulina</taxon>
    </lineage>
</organism>
<dbReference type="Pfam" id="PF02214">
    <property type="entry name" value="BTB_2"/>
    <property type="match status" value="1"/>
</dbReference>